<dbReference type="Pfam" id="PF15931">
    <property type="entry name" value="DUF4747"/>
    <property type="match status" value="1"/>
</dbReference>
<sequence length="278" mass="31027">MRPFAEDMSALAESHQTVHTMRSTAGRPGRRWVAADMTITPSGEFMTGVLGFSEQQQQVTFDDEAFSWMKGEVADSESANEQTIVPFAVDLREENRWLAFATTARLQPQTFRAGFQAVLNEAVAKTGLIPVDWEVDLVTSTSRVFEWLRQNPKVHLLRRTLKFSNPGIDIDDDRQQMRALAANRKTEEFKAAYGKSLDIGSPAFENKLEGTETGDLHVVMESRGSHGVRNVKFNSNDTVDEDMVEDFGTNLQRGIDIVLAALREYVASKAGPEQPELA</sequence>
<feature type="compositionally biased region" description="Polar residues" evidence="1">
    <location>
        <begin position="14"/>
        <end position="23"/>
    </location>
</feature>
<evidence type="ECO:0008006" key="4">
    <source>
        <dbReference type="Google" id="ProtNLM"/>
    </source>
</evidence>
<feature type="region of interest" description="Disordered" evidence="1">
    <location>
        <begin position="1"/>
        <end position="27"/>
    </location>
</feature>
<accession>A0AAW5S7A9</accession>
<protein>
    <recommendedName>
        <fullName evidence="4">TIGR04255 family protein</fullName>
    </recommendedName>
</protein>
<dbReference type="RefSeq" id="WP_129560096.1">
    <property type="nucleotide sequence ID" value="NZ_JACKTG010000039.1"/>
</dbReference>
<dbReference type="Proteomes" id="UP001207588">
    <property type="component" value="Unassembled WGS sequence"/>
</dbReference>
<proteinExistence type="predicted"/>
<gene>
    <name evidence="2" type="ORF">H7I91_15185</name>
</gene>
<evidence type="ECO:0000313" key="3">
    <source>
        <dbReference type="Proteomes" id="UP001207588"/>
    </source>
</evidence>
<dbReference type="AlphaFoldDB" id="A0AAW5S7A9"/>
<comment type="caution">
    <text evidence="2">The sequence shown here is derived from an EMBL/GenBank/DDBJ whole genome shotgun (WGS) entry which is preliminary data.</text>
</comment>
<dbReference type="InterPro" id="IPR031832">
    <property type="entry name" value="DUF4747"/>
</dbReference>
<organism evidence="2 3">
    <name type="scientific">Mycobacterium bouchedurhonense</name>
    <dbReference type="NCBI Taxonomy" id="701041"/>
    <lineage>
        <taxon>Bacteria</taxon>
        <taxon>Bacillati</taxon>
        <taxon>Actinomycetota</taxon>
        <taxon>Actinomycetes</taxon>
        <taxon>Mycobacteriales</taxon>
        <taxon>Mycobacteriaceae</taxon>
        <taxon>Mycobacterium</taxon>
        <taxon>Mycobacterium avium complex (MAC)</taxon>
    </lineage>
</organism>
<name>A0AAW5S7A9_MYCBC</name>
<reference evidence="2" key="1">
    <citation type="submission" date="2020-07" db="EMBL/GenBank/DDBJ databases">
        <authorList>
            <person name="Pettersson B.M.F."/>
            <person name="Behra P.R.K."/>
            <person name="Ramesh M."/>
            <person name="Das S."/>
            <person name="Dasgupta S."/>
            <person name="Kirsebom L.A."/>
        </authorList>
    </citation>
    <scope>NUCLEOTIDE SEQUENCE</scope>
    <source>
        <strain evidence="2">DSM 45439</strain>
    </source>
</reference>
<dbReference type="EMBL" id="JACKTG010000039">
    <property type="protein sequence ID" value="MCV6990612.1"/>
    <property type="molecule type" value="Genomic_DNA"/>
</dbReference>
<evidence type="ECO:0000313" key="2">
    <source>
        <dbReference type="EMBL" id="MCV6990612.1"/>
    </source>
</evidence>
<evidence type="ECO:0000256" key="1">
    <source>
        <dbReference type="SAM" id="MobiDB-lite"/>
    </source>
</evidence>
<reference evidence="2" key="2">
    <citation type="journal article" date="2022" name="BMC Genomics">
        <title>Comparative genome analysis of mycobacteria focusing on tRNA and non-coding RNA.</title>
        <authorList>
            <person name="Behra P.R.K."/>
            <person name="Pettersson B.M.F."/>
            <person name="Ramesh M."/>
            <person name="Das S."/>
            <person name="Dasgupta S."/>
            <person name="Kirsebom L.A."/>
        </authorList>
    </citation>
    <scope>NUCLEOTIDE SEQUENCE</scope>
    <source>
        <strain evidence="2">DSM 45439</strain>
    </source>
</reference>